<keyword evidence="6" id="KW-1185">Reference proteome</keyword>
<reference evidence="5 6" key="1">
    <citation type="submission" date="2016-10" db="EMBL/GenBank/DDBJ databases">
        <authorList>
            <person name="de Groot N.N."/>
        </authorList>
    </citation>
    <scope>NUCLEOTIDE SEQUENCE [LARGE SCALE GENOMIC DNA]</scope>
    <source>
        <strain evidence="5 6">DSM 8423</strain>
    </source>
</reference>
<evidence type="ECO:0000256" key="3">
    <source>
        <dbReference type="SAM" id="Phobius"/>
    </source>
</evidence>
<name>A0A1H7X384_9BACT</name>
<keyword evidence="3" id="KW-1133">Transmembrane helix</keyword>
<dbReference type="CDD" id="cd07385">
    <property type="entry name" value="MPP_YkuE_C"/>
    <property type="match status" value="1"/>
</dbReference>
<protein>
    <recommendedName>
        <fullName evidence="4">Calcineurin-like phosphoesterase domain-containing protein</fullName>
    </recommendedName>
</protein>
<keyword evidence="1" id="KW-0479">Metal-binding</keyword>
<dbReference type="PANTHER" id="PTHR31302">
    <property type="entry name" value="TRANSMEMBRANE PROTEIN WITH METALLOPHOSPHOESTERASE DOMAIN-RELATED"/>
    <property type="match status" value="1"/>
</dbReference>
<dbReference type="OrthoDB" id="9780884at2"/>
<feature type="transmembrane region" description="Helical" evidence="3">
    <location>
        <begin position="27"/>
        <end position="51"/>
    </location>
</feature>
<dbReference type="InterPro" id="IPR051158">
    <property type="entry name" value="Metallophosphoesterase_sf"/>
</dbReference>
<sequence length="398" mass="44227">MFRFLILFFLLYGGLHGYVFWKAKSAFSPGLVVSLLLTAIMAFMVVAPVLIRISERYGLESIARTLSYVGYTWMGVLFLFVSFSLVFEACRLFLYLVGSIWKIGGISLLLSAPLAFFLPLILAFGVFVYGWFDARNIRVETLTLKTDKLSPETGRLRLVQISDVHIGLMNGSDLLSRVLKVVREAKPDLLVSTGDLLDGQINSMEKVLPLLQDIQPRLGKYAVTGNHEFYAGIAEAEAFTRKAGFEMLRGKGVTAAGMINIVGIDDPAGWAAGQYRPAREGALLETLPAQHFTLLLKHQPLVDKNALDRFDLQLSGHTHKGQIFPFSLVTRWYFPFHTGSFRLSGLSRLHVSRGTGTWGPPIRFLSPPEVTVIDLIPAQVSARNFNGKEKGRFPGRSN</sequence>
<gene>
    <name evidence="5" type="ORF">SAMN04489760_10938</name>
</gene>
<keyword evidence="2" id="KW-0378">Hydrolase</keyword>
<dbReference type="Pfam" id="PF00149">
    <property type="entry name" value="Metallophos"/>
    <property type="match status" value="1"/>
</dbReference>
<feature type="transmembrane region" description="Helical" evidence="3">
    <location>
        <begin position="106"/>
        <end position="132"/>
    </location>
</feature>
<dbReference type="STRING" id="43775.SAMN04489760_10938"/>
<dbReference type="GO" id="GO:0016020">
    <property type="term" value="C:membrane"/>
    <property type="evidence" value="ECO:0007669"/>
    <property type="project" value="GOC"/>
</dbReference>
<dbReference type="InterPro" id="IPR004843">
    <property type="entry name" value="Calcineurin-like_PHP"/>
</dbReference>
<evidence type="ECO:0000256" key="2">
    <source>
        <dbReference type="ARBA" id="ARBA00022801"/>
    </source>
</evidence>
<accession>A0A1H7X384</accession>
<dbReference type="Gene3D" id="3.60.21.10">
    <property type="match status" value="1"/>
</dbReference>
<dbReference type="SUPFAM" id="SSF56300">
    <property type="entry name" value="Metallo-dependent phosphatases"/>
    <property type="match status" value="1"/>
</dbReference>
<feature type="domain" description="Calcineurin-like phosphoesterase" evidence="4">
    <location>
        <begin position="156"/>
        <end position="320"/>
    </location>
</feature>
<dbReference type="PANTHER" id="PTHR31302:SF31">
    <property type="entry name" value="PHOSPHODIESTERASE YAEI"/>
    <property type="match status" value="1"/>
</dbReference>
<evidence type="ECO:0000256" key="1">
    <source>
        <dbReference type="ARBA" id="ARBA00022723"/>
    </source>
</evidence>
<feature type="transmembrane region" description="Helical" evidence="3">
    <location>
        <begin position="71"/>
        <end position="94"/>
    </location>
</feature>
<proteinExistence type="predicted"/>
<dbReference type="RefSeq" id="WP_093883160.1">
    <property type="nucleotide sequence ID" value="NZ_FOBS01000009.1"/>
</dbReference>
<evidence type="ECO:0000313" key="6">
    <source>
        <dbReference type="Proteomes" id="UP000198744"/>
    </source>
</evidence>
<dbReference type="InterPro" id="IPR029052">
    <property type="entry name" value="Metallo-depent_PP-like"/>
</dbReference>
<dbReference type="AlphaFoldDB" id="A0A1H7X384"/>
<dbReference type="GO" id="GO:0046872">
    <property type="term" value="F:metal ion binding"/>
    <property type="evidence" value="ECO:0007669"/>
    <property type="project" value="UniProtKB-KW"/>
</dbReference>
<evidence type="ECO:0000313" key="5">
    <source>
        <dbReference type="EMBL" id="SEM28332.1"/>
    </source>
</evidence>
<dbReference type="GO" id="GO:0009245">
    <property type="term" value="P:lipid A biosynthetic process"/>
    <property type="evidence" value="ECO:0007669"/>
    <property type="project" value="TreeGrafter"/>
</dbReference>
<keyword evidence="3" id="KW-0812">Transmembrane</keyword>
<dbReference type="EMBL" id="FOBS01000009">
    <property type="protein sequence ID" value="SEM28332.1"/>
    <property type="molecule type" value="Genomic_DNA"/>
</dbReference>
<keyword evidence="3" id="KW-0472">Membrane</keyword>
<dbReference type="Proteomes" id="UP000198744">
    <property type="component" value="Unassembled WGS sequence"/>
</dbReference>
<organism evidence="5 6">
    <name type="scientific">Syntrophus gentianae</name>
    <dbReference type="NCBI Taxonomy" id="43775"/>
    <lineage>
        <taxon>Bacteria</taxon>
        <taxon>Pseudomonadati</taxon>
        <taxon>Thermodesulfobacteriota</taxon>
        <taxon>Syntrophia</taxon>
        <taxon>Syntrophales</taxon>
        <taxon>Syntrophaceae</taxon>
        <taxon>Syntrophus</taxon>
    </lineage>
</organism>
<dbReference type="GO" id="GO:0008758">
    <property type="term" value="F:UDP-2,3-diacylglucosamine hydrolase activity"/>
    <property type="evidence" value="ECO:0007669"/>
    <property type="project" value="TreeGrafter"/>
</dbReference>
<evidence type="ECO:0000259" key="4">
    <source>
        <dbReference type="Pfam" id="PF00149"/>
    </source>
</evidence>